<comment type="caution">
    <text evidence="4">The sequence shown here is derived from an EMBL/GenBank/DDBJ whole genome shotgun (WGS) entry which is preliminary data.</text>
</comment>
<dbReference type="Gene3D" id="1.10.287.110">
    <property type="entry name" value="DnaJ domain"/>
    <property type="match status" value="1"/>
</dbReference>
<proteinExistence type="predicted"/>
<protein>
    <recommendedName>
        <fullName evidence="3">J domain-containing protein</fullName>
    </recommendedName>
</protein>
<keyword evidence="2" id="KW-1133">Transmembrane helix</keyword>
<dbReference type="Proteomes" id="UP000265515">
    <property type="component" value="Unassembled WGS sequence"/>
</dbReference>
<dbReference type="InterPro" id="IPR001623">
    <property type="entry name" value="DnaJ_domain"/>
</dbReference>
<dbReference type="STRING" id="69332.A0A388LX22"/>
<dbReference type="Gramene" id="GBG86877">
    <property type="protein sequence ID" value="GBG86877"/>
    <property type="gene ID" value="CBR_g42161"/>
</dbReference>
<evidence type="ECO:0000256" key="1">
    <source>
        <dbReference type="SAM" id="MobiDB-lite"/>
    </source>
</evidence>
<organism evidence="4 5">
    <name type="scientific">Chara braunii</name>
    <name type="common">Braun's stonewort</name>
    <dbReference type="NCBI Taxonomy" id="69332"/>
    <lineage>
        <taxon>Eukaryota</taxon>
        <taxon>Viridiplantae</taxon>
        <taxon>Streptophyta</taxon>
        <taxon>Charophyceae</taxon>
        <taxon>Charales</taxon>
        <taxon>Characeae</taxon>
        <taxon>Chara</taxon>
    </lineage>
</organism>
<keyword evidence="5" id="KW-1185">Reference proteome</keyword>
<evidence type="ECO:0000259" key="3">
    <source>
        <dbReference type="PROSITE" id="PS50076"/>
    </source>
</evidence>
<reference evidence="4 5" key="1">
    <citation type="journal article" date="2018" name="Cell">
        <title>The Chara Genome: Secondary Complexity and Implications for Plant Terrestrialization.</title>
        <authorList>
            <person name="Nishiyama T."/>
            <person name="Sakayama H."/>
            <person name="Vries J.D."/>
            <person name="Buschmann H."/>
            <person name="Saint-Marcoux D."/>
            <person name="Ullrich K.K."/>
            <person name="Haas F.B."/>
            <person name="Vanderstraeten L."/>
            <person name="Becker D."/>
            <person name="Lang D."/>
            <person name="Vosolsobe S."/>
            <person name="Rombauts S."/>
            <person name="Wilhelmsson P.K.I."/>
            <person name="Janitza P."/>
            <person name="Kern R."/>
            <person name="Heyl A."/>
            <person name="Rumpler F."/>
            <person name="Villalobos L.I.A.C."/>
            <person name="Clay J.M."/>
            <person name="Skokan R."/>
            <person name="Toyoda A."/>
            <person name="Suzuki Y."/>
            <person name="Kagoshima H."/>
            <person name="Schijlen E."/>
            <person name="Tajeshwar N."/>
            <person name="Catarino B."/>
            <person name="Hetherington A.J."/>
            <person name="Saltykova A."/>
            <person name="Bonnot C."/>
            <person name="Breuninger H."/>
            <person name="Symeonidi A."/>
            <person name="Radhakrishnan G.V."/>
            <person name="Van Nieuwerburgh F."/>
            <person name="Deforce D."/>
            <person name="Chang C."/>
            <person name="Karol K.G."/>
            <person name="Hedrich R."/>
            <person name="Ulvskov P."/>
            <person name="Glockner G."/>
            <person name="Delwiche C.F."/>
            <person name="Petrasek J."/>
            <person name="Van de Peer Y."/>
            <person name="Friml J."/>
            <person name="Beilby M."/>
            <person name="Dolan L."/>
            <person name="Kohara Y."/>
            <person name="Sugano S."/>
            <person name="Fujiyama A."/>
            <person name="Delaux P.-M."/>
            <person name="Quint M."/>
            <person name="TheiBen G."/>
            <person name="Hagemann M."/>
            <person name="Harholt J."/>
            <person name="Dunand C."/>
            <person name="Zachgo S."/>
            <person name="Langdale J."/>
            <person name="Maumus F."/>
            <person name="Straeten D.V.D."/>
            <person name="Gould S.B."/>
            <person name="Rensing S.A."/>
        </authorList>
    </citation>
    <scope>NUCLEOTIDE SEQUENCE [LARGE SCALE GENOMIC DNA]</scope>
    <source>
        <strain evidence="4 5">S276</strain>
    </source>
</reference>
<name>A0A388LX22_CHABU</name>
<evidence type="ECO:0000313" key="5">
    <source>
        <dbReference type="Proteomes" id="UP000265515"/>
    </source>
</evidence>
<sequence length="173" mass="19313">MSSDPHAILGVKKGASPEDIKAAYRRLALRSHPDVHEGKEEQFKAITEAYEKLLKRHSLHQSGTTSDVRRRDGGGPHGGNSTARARHGNWHAARHHSRLYGRVSAVWGFGLFLGCMLFGSAILIGRTEMYRHNVYRREARVPEPTADSAKREKIASLLLEMSSIKKPRGDSNH</sequence>
<accession>A0A388LX22</accession>
<evidence type="ECO:0000256" key="2">
    <source>
        <dbReference type="SAM" id="Phobius"/>
    </source>
</evidence>
<keyword evidence="2" id="KW-0812">Transmembrane</keyword>
<dbReference type="Pfam" id="PF00226">
    <property type="entry name" value="DnaJ"/>
    <property type="match status" value="1"/>
</dbReference>
<dbReference type="AlphaFoldDB" id="A0A388LX22"/>
<dbReference type="OrthoDB" id="445556at2759"/>
<dbReference type="PRINTS" id="PR00625">
    <property type="entry name" value="JDOMAIN"/>
</dbReference>
<feature type="domain" description="J" evidence="3">
    <location>
        <begin position="4"/>
        <end position="58"/>
    </location>
</feature>
<dbReference type="SMART" id="SM00271">
    <property type="entry name" value="DnaJ"/>
    <property type="match status" value="1"/>
</dbReference>
<dbReference type="EMBL" id="BFEA01000584">
    <property type="protein sequence ID" value="GBG86877.1"/>
    <property type="molecule type" value="Genomic_DNA"/>
</dbReference>
<dbReference type="InterPro" id="IPR036869">
    <property type="entry name" value="J_dom_sf"/>
</dbReference>
<dbReference type="PANTHER" id="PTHR24074">
    <property type="entry name" value="CO-CHAPERONE PROTEIN DJLA"/>
    <property type="match status" value="1"/>
</dbReference>
<dbReference type="PROSITE" id="PS50076">
    <property type="entry name" value="DNAJ_2"/>
    <property type="match status" value="1"/>
</dbReference>
<dbReference type="OMA" id="IGRTEMY"/>
<dbReference type="SUPFAM" id="SSF46565">
    <property type="entry name" value="Chaperone J-domain"/>
    <property type="match status" value="1"/>
</dbReference>
<dbReference type="CDD" id="cd06257">
    <property type="entry name" value="DnaJ"/>
    <property type="match status" value="1"/>
</dbReference>
<feature type="transmembrane region" description="Helical" evidence="2">
    <location>
        <begin position="105"/>
        <end position="124"/>
    </location>
</feature>
<feature type="region of interest" description="Disordered" evidence="1">
    <location>
        <begin position="56"/>
        <end position="89"/>
    </location>
</feature>
<dbReference type="InterPro" id="IPR050817">
    <property type="entry name" value="DjlA_DnaK_co-chaperone"/>
</dbReference>
<keyword evidence="2" id="KW-0472">Membrane</keyword>
<gene>
    <name evidence="4" type="ORF">CBR_g42161</name>
</gene>
<evidence type="ECO:0000313" key="4">
    <source>
        <dbReference type="EMBL" id="GBG86877.1"/>
    </source>
</evidence>